<keyword evidence="10" id="KW-1185">Reference proteome</keyword>
<gene>
    <name evidence="9" type="ORF">RZS28_19920</name>
</gene>
<evidence type="ECO:0000256" key="7">
    <source>
        <dbReference type="SAM" id="SignalP"/>
    </source>
</evidence>
<keyword evidence="9" id="KW-0614">Plasmid</keyword>
<evidence type="ECO:0000313" key="10">
    <source>
        <dbReference type="Proteomes" id="UP001626536"/>
    </source>
</evidence>
<comment type="subcellular location">
    <subcellularLocation>
        <location evidence="1">Cell outer membrane</location>
    </subcellularLocation>
</comment>
<name>A0ABZ0HYA0_9HYPH</name>
<geneLocation type="plasmid" evidence="9 10">
    <name>pRX1</name>
</geneLocation>
<dbReference type="Gene3D" id="2.40.160.20">
    <property type="match status" value="1"/>
</dbReference>
<dbReference type="EMBL" id="CP136863">
    <property type="protein sequence ID" value="WOJ91713.1"/>
    <property type="molecule type" value="Genomic_DNA"/>
</dbReference>
<evidence type="ECO:0000256" key="6">
    <source>
        <dbReference type="SAM" id="MobiDB-lite"/>
    </source>
</evidence>
<sequence>MRQSLRTSTAVILGACLSAAICDAGSAAPRPLRSAPLTNDMKRVLADARPPTWRFALPEASKLHLQAPAASHKLKSKRHKRRLHKHHWTKSNATAAAKTLTPPRRNTERTDDAAFIYPFQGPYTGILFGSQSIRQPNKTILYGSLSPFPAYSRSIDNPAPGIWGFAGFNRQIKRLVIGFESDLGYANPSSPRGQAKSPYGTLIPINGGLGGSLRARLGVAISNRVMIYSAGGLSVAELTKYTPGGYYSTLYPGWTVGGGIEGFVNSTVLIRAEYLRSHFSGKGADTHTIRAGVGLKF</sequence>
<dbReference type="Pfam" id="PF13505">
    <property type="entry name" value="OMP_b-brl"/>
    <property type="match status" value="1"/>
</dbReference>
<feature type="domain" description="Outer membrane protein beta-barrel" evidence="8">
    <location>
        <begin position="121"/>
        <end position="297"/>
    </location>
</feature>
<accession>A0ABZ0HYA0</accession>
<protein>
    <submittedName>
        <fullName evidence="9">Outer membrane beta-barrel protein</fullName>
    </submittedName>
</protein>
<comment type="similarity">
    <text evidence="5">Belongs to the Omp25/RopB family.</text>
</comment>
<dbReference type="RefSeq" id="WP_407341199.1">
    <property type="nucleotide sequence ID" value="NZ_CP136863.1"/>
</dbReference>
<evidence type="ECO:0000256" key="4">
    <source>
        <dbReference type="ARBA" id="ARBA00023237"/>
    </source>
</evidence>
<evidence type="ECO:0000313" key="9">
    <source>
        <dbReference type="EMBL" id="WOJ91713.1"/>
    </source>
</evidence>
<feature type="region of interest" description="Disordered" evidence="6">
    <location>
        <begin position="81"/>
        <end position="106"/>
    </location>
</feature>
<feature type="chain" id="PRO_5046448825" evidence="7">
    <location>
        <begin position="25"/>
        <end position="297"/>
    </location>
</feature>
<dbReference type="Proteomes" id="UP001626536">
    <property type="component" value="Plasmid pRX1"/>
</dbReference>
<proteinExistence type="inferred from homology"/>
<keyword evidence="3" id="KW-0472">Membrane</keyword>
<evidence type="ECO:0000256" key="2">
    <source>
        <dbReference type="ARBA" id="ARBA00022729"/>
    </source>
</evidence>
<evidence type="ECO:0000256" key="5">
    <source>
        <dbReference type="ARBA" id="ARBA00038306"/>
    </source>
</evidence>
<evidence type="ECO:0000259" key="8">
    <source>
        <dbReference type="Pfam" id="PF13505"/>
    </source>
</evidence>
<dbReference type="InterPro" id="IPR027385">
    <property type="entry name" value="Beta-barrel_OMP"/>
</dbReference>
<keyword evidence="4" id="KW-0998">Cell outer membrane</keyword>
<organism evidence="9 10">
    <name type="scientific">Methylocapsa polymorpha</name>
    <dbReference type="NCBI Taxonomy" id="3080828"/>
    <lineage>
        <taxon>Bacteria</taxon>
        <taxon>Pseudomonadati</taxon>
        <taxon>Pseudomonadota</taxon>
        <taxon>Alphaproteobacteria</taxon>
        <taxon>Hyphomicrobiales</taxon>
        <taxon>Beijerinckiaceae</taxon>
        <taxon>Methylocapsa</taxon>
    </lineage>
</organism>
<reference evidence="9 10" key="1">
    <citation type="submission" date="2023-10" db="EMBL/GenBank/DDBJ databases">
        <title>Novel methanotroph of the genus Methylocapsa from a subarctic wetland.</title>
        <authorList>
            <person name="Belova S.E."/>
            <person name="Oshkin I.Y."/>
            <person name="Miroshnikov K."/>
            <person name="Dedysh S.N."/>
        </authorList>
    </citation>
    <scope>NUCLEOTIDE SEQUENCE [LARGE SCALE GENOMIC DNA]</scope>
    <source>
        <strain evidence="9 10">RX1</strain>
        <plasmid evidence="9 10">pRX1</plasmid>
    </source>
</reference>
<dbReference type="SUPFAM" id="SSF56925">
    <property type="entry name" value="OMPA-like"/>
    <property type="match status" value="1"/>
</dbReference>
<evidence type="ECO:0000256" key="3">
    <source>
        <dbReference type="ARBA" id="ARBA00023136"/>
    </source>
</evidence>
<evidence type="ECO:0000256" key="1">
    <source>
        <dbReference type="ARBA" id="ARBA00004442"/>
    </source>
</evidence>
<dbReference type="PANTHER" id="PTHR34001">
    <property type="entry name" value="BLL7405 PROTEIN"/>
    <property type="match status" value="1"/>
</dbReference>
<feature type="signal peptide" evidence="7">
    <location>
        <begin position="1"/>
        <end position="24"/>
    </location>
</feature>
<dbReference type="InterPro" id="IPR051692">
    <property type="entry name" value="OMP-like"/>
</dbReference>
<dbReference type="InterPro" id="IPR011250">
    <property type="entry name" value="OMP/PagP_B-barrel"/>
</dbReference>
<keyword evidence="2 7" id="KW-0732">Signal</keyword>
<dbReference type="PANTHER" id="PTHR34001:SF3">
    <property type="entry name" value="BLL7405 PROTEIN"/>
    <property type="match status" value="1"/>
</dbReference>